<dbReference type="GO" id="GO:0015807">
    <property type="term" value="P:L-amino acid transport"/>
    <property type="evidence" value="ECO:0007669"/>
    <property type="project" value="TreeGrafter"/>
</dbReference>
<dbReference type="EMBL" id="JANTHZ010000002">
    <property type="protein sequence ID" value="MCS0494850.1"/>
    <property type="molecule type" value="Genomic_DNA"/>
</dbReference>
<dbReference type="PROSITE" id="PS00211">
    <property type="entry name" value="ABC_TRANSPORTER_1"/>
    <property type="match status" value="1"/>
</dbReference>
<evidence type="ECO:0000256" key="2">
    <source>
        <dbReference type="ARBA" id="ARBA00022448"/>
    </source>
</evidence>
<evidence type="ECO:0000259" key="6">
    <source>
        <dbReference type="PROSITE" id="PS50893"/>
    </source>
</evidence>
<dbReference type="GO" id="GO:0015658">
    <property type="term" value="F:branched-chain amino acid transmembrane transporter activity"/>
    <property type="evidence" value="ECO:0007669"/>
    <property type="project" value="TreeGrafter"/>
</dbReference>
<dbReference type="Pfam" id="PF00005">
    <property type="entry name" value="ABC_tran"/>
    <property type="match status" value="1"/>
</dbReference>
<dbReference type="CDD" id="cd03224">
    <property type="entry name" value="ABC_TM1139_LivF_branched"/>
    <property type="match status" value="1"/>
</dbReference>
<evidence type="ECO:0000256" key="1">
    <source>
        <dbReference type="ARBA" id="ARBA00005417"/>
    </source>
</evidence>
<organism evidence="7 8">
    <name type="scientific">Ancylobacter mangrovi</name>
    <dbReference type="NCBI Taxonomy" id="2972472"/>
    <lineage>
        <taxon>Bacteria</taxon>
        <taxon>Pseudomonadati</taxon>
        <taxon>Pseudomonadota</taxon>
        <taxon>Alphaproteobacteria</taxon>
        <taxon>Hyphomicrobiales</taxon>
        <taxon>Xanthobacteraceae</taxon>
        <taxon>Ancylobacter</taxon>
    </lineage>
</organism>
<protein>
    <submittedName>
        <fullName evidence="7">ABC transporter ATP-binding protein</fullName>
    </submittedName>
</protein>
<dbReference type="InterPro" id="IPR027417">
    <property type="entry name" value="P-loop_NTPase"/>
</dbReference>
<keyword evidence="8" id="KW-1185">Reference proteome</keyword>
<keyword evidence="5" id="KW-0029">Amino-acid transport</keyword>
<sequence length="239" mass="25692">MSAPMLEVEGLDAWYGAARILFDLSFEVRRGEAVALIGPNGAGKSTTLKALMGLVRRRARRLVFDGVDIADLPTYRIARLGIGYVPEDRRIFTDLTVAENLDIAARPGAAGGHGPAWSREALFDLFPNLARMQDRRGGAMSGGEQQMLSLARALVSAPQLLVLDEPSEGVAPIIVEQMIDTIGALKASGLSILLSEQNYAVCNSICDRAYVIGQGELRWSGPMASLDEARNHDSASPLD</sequence>
<proteinExistence type="inferred from homology"/>
<dbReference type="Proteomes" id="UP001151088">
    <property type="component" value="Unassembled WGS sequence"/>
</dbReference>
<comment type="caution">
    <text evidence="7">The sequence shown here is derived from an EMBL/GenBank/DDBJ whole genome shotgun (WGS) entry which is preliminary data.</text>
</comment>
<reference evidence="7" key="1">
    <citation type="submission" date="2022-08" db="EMBL/GenBank/DDBJ databases">
        <authorList>
            <person name="Li F."/>
        </authorList>
    </citation>
    <scope>NUCLEOTIDE SEQUENCE</scope>
    <source>
        <strain evidence="7">MQZ15Z-1</strain>
    </source>
</reference>
<evidence type="ECO:0000256" key="4">
    <source>
        <dbReference type="ARBA" id="ARBA00022840"/>
    </source>
</evidence>
<dbReference type="InterPro" id="IPR052156">
    <property type="entry name" value="BCAA_Transport_ATP-bd_LivF"/>
</dbReference>
<name>A0A9X2PF66_9HYPH</name>
<dbReference type="AlphaFoldDB" id="A0A9X2PF66"/>
<keyword evidence="4 7" id="KW-0067">ATP-binding</keyword>
<dbReference type="SUPFAM" id="SSF52540">
    <property type="entry name" value="P-loop containing nucleoside triphosphate hydrolases"/>
    <property type="match status" value="1"/>
</dbReference>
<dbReference type="InterPro" id="IPR017871">
    <property type="entry name" value="ABC_transporter-like_CS"/>
</dbReference>
<evidence type="ECO:0000313" key="7">
    <source>
        <dbReference type="EMBL" id="MCS0494850.1"/>
    </source>
</evidence>
<dbReference type="RefSeq" id="WP_258731891.1">
    <property type="nucleotide sequence ID" value="NZ_JANTHZ010000002.1"/>
</dbReference>
<accession>A0A9X2PF66</accession>
<evidence type="ECO:0000256" key="5">
    <source>
        <dbReference type="ARBA" id="ARBA00022970"/>
    </source>
</evidence>
<evidence type="ECO:0000313" key="8">
    <source>
        <dbReference type="Proteomes" id="UP001151088"/>
    </source>
</evidence>
<dbReference type="PANTHER" id="PTHR43820:SF2">
    <property type="entry name" value="ABC TRANSPORTER ATP-BINDING PROTEIN"/>
    <property type="match status" value="1"/>
</dbReference>
<dbReference type="PANTHER" id="PTHR43820">
    <property type="entry name" value="HIGH-AFFINITY BRANCHED-CHAIN AMINO ACID TRANSPORT ATP-BINDING PROTEIN LIVF"/>
    <property type="match status" value="1"/>
</dbReference>
<dbReference type="GO" id="GO:0005524">
    <property type="term" value="F:ATP binding"/>
    <property type="evidence" value="ECO:0007669"/>
    <property type="project" value="UniProtKB-KW"/>
</dbReference>
<gene>
    <name evidence="7" type="ORF">NVS89_07050</name>
</gene>
<dbReference type="InterPro" id="IPR003439">
    <property type="entry name" value="ABC_transporter-like_ATP-bd"/>
</dbReference>
<feature type="domain" description="ABC transporter" evidence="6">
    <location>
        <begin position="6"/>
        <end position="239"/>
    </location>
</feature>
<dbReference type="GO" id="GO:0016887">
    <property type="term" value="F:ATP hydrolysis activity"/>
    <property type="evidence" value="ECO:0007669"/>
    <property type="project" value="InterPro"/>
</dbReference>
<dbReference type="InterPro" id="IPR003593">
    <property type="entry name" value="AAA+_ATPase"/>
</dbReference>
<keyword evidence="3" id="KW-0547">Nucleotide-binding</keyword>
<dbReference type="Gene3D" id="3.40.50.300">
    <property type="entry name" value="P-loop containing nucleotide triphosphate hydrolases"/>
    <property type="match status" value="1"/>
</dbReference>
<evidence type="ECO:0000256" key="3">
    <source>
        <dbReference type="ARBA" id="ARBA00022741"/>
    </source>
</evidence>
<keyword evidence="2" id="KW-0813">Transport</keyword>
<comment type="similarity">
    <text evidence="1">Belongs to the ABC transporter superfamily.</text>
</comment>
<dbReference type="PROSITE" id="PS50893">
    <property type="entry name" value="ABC_TRANSPORTER_2"/>
    <property type="match status" value="1"/>
</dbReference>
<dbReference type="SMART" id="SM00382">
    <property type="entry name" value="AAA"/>
    <property type="match status" value="1"/>
</dbReference>